<evidence type="ECO:0000313" key="3">
    <source>
        <dbReference type="Proteomes" id="UP001418222"/>
    </source>
</evidence>
<evidence type="ECO:0000313" key="2">
    <source>
        <dbReference type="EMBL" id="KAK8944482.1"/>
    </source>
</evidence>
<dbReference type="Proteomes" id="UP001418222">
    <property type="component" value="Unassembled WGS sequence"/>
</dbReference>
<gene>
    <name evidence="2" type="ORF">KSP39_PZI007897</name>
</gene>
<protein>
    <submittedName>
        <fullName evidence="2">Uncharacterized protein</fullName>
    </submittedName>
</protein>
<comment type="caution">
    <text evidence="2">The sequence shown here is derived from an EMBL/GenBank/DDBJ whole genome shotgun (WGS) entry which is preliminary data.</text>
</comment>
<dbReference type="EMBL" id="JBBWWQ010000006">
    <property type="protein sequence ID" value="KAK8944482.1"/>
    <property type="molecule type" value="Genomic_DNA"/>
</dbReference>
<feature type="region of interest" description="Disordered" evidence="1">
    <location>
        <begin position="70"/>
        <end position="103"/>
    </location>
</feature>
<name>A0AAP0G8M4_9ASPA</name>
<keyword evidence="3" id="KW-1185">Reference proteome</keyword>
<accession>A0AAP0G8M4</accession>
<reference evidence="2 3" key="1">
    <citation type="journal article" date="2022" name="Nat. Plants">
        <title>Genomes of leafy and leafless Platanthera orchids illuminate the evolution of mycoheterotrophy.</title>
        <authorList>
            <person name="Li M.H."/>
            <person name="Liu K.W."/>
            <person name="Li Z."/>
            <person name="Lu H.C."/>
            <person name="Ye Q.L."/>
            <person name="Zhang D."/>
            <person name="Wang J.Y."/>
            <person name="Li Y.F."/>
            <person name="Zhong Z.M."/>
            <person name="Liu X."/>
            <person name="Yu X."/>
            <person name="Liu D.K."/>
            <person name="Tu X.D."/>
            <person name="Liu B."/>
            <person name="Hao Y."/>
            <person name="Liao X.Y."/>
            <person name="Jiang Y.T."/>
            <person name="Sun W.H."/>
            <person name="Chen J."/>
            <person name="Chen Y.Q."/>
            <person name="Ai Y."/>
            <person name="Zhai J.W."/>
            <person name="Wu S.S."/>
            <person name="Zhou Z."/>
            <person name="Hsiao Y.Y."/>
            <person name="Wu W.L."/>
            <person name="Chen Y.Y."/>
            <person name="Lin Y.F."/>
            <person name="Hsu J.L."/>
            <person name="Li C.Y."/>
            <person name="Wang Z.W."/>
            <person name="Zhao X."/>
            <person name="Zhong W.Y."/>
            <person name="Ma X.K."/>
            <person name="Ma L."/>
            <person name="Huang J."/>
            <person name="Chen G.Z."/>
            <person name="Huang M.Z."/>
            <person name="Huang L."/>
            <person name="Peng D.H."/>
            <person name="Luo Y.B."/>
            <person name="Zou S.Q."/>
            <person name="Chen S.P."/>
            <person name="Lan S."/>
            <person name="Tsai W.C."/>
            <person name="Van de Peer Y."/>
            <person name="Liu Z.J."/>
        </authorList>
    </citation>
    <scope>NUCLEOTIDE SEQUENCE [LARGE SCALE GENOMIC DNA]</scope>
    <source>
        <strain evidence="2">Lor287</strain>
    </source>
</reference>
<dbReference type="AlphaFoldDB" id="A0AAP0G8M4"/>
<organism evidence="2 3">
    <name type="scientific">Platanthera zijinensis</name>
    <dbReference type="NCBI Taxonomy" id="2320716"/>
    <lineage>
        <taxon>Eukaryota</taxon>
        <taxon>Viridiplantae</taxon>
        <taxon>Streptophyta</taxon>
        <taxon>Embryophyta</taxon>
        <taxon>Tracheophyta</taxon>
        <taxon>Spermatophyta</taxon>
        <taxon>Magnoliopsida</taxon>
        <taxon>Liliopsida</taxon>
        <taxon>Asparagales</taxon>
        <taxon>Orchidaceae</taxon>
        <taxon>Orchidoideae</taxon>
        <taxon>Orchideae</taxon>
        <taxon>Orchidinae</taxon>
        <taxon>Platanthera</taxon>
    </lineage>
</organism>
<proteinExistence type="predicted"/>
<sequence>MFRRIRSKEAKGRRVRNVIREVLTPFKSYFWLRLFRHFRRAFGANAARRWVNKRGAGDVCSVCTRRKKKKPLKRRFSNPASPPPVPTLHFDPPGANATALPNKPLKSVDTANELQQQMRDTMPGSQDSVAAQTTEITLNDIAQAHPLQIPAIIIAALILCMGRPPRHISVEHR</sequence>
<evidence type="ECO:0000256" key="1">
    <source>
        <dbReference type="SAM" id="MobiDB-lite"/>
    </source>
</evidence>